<sequence>MEEEEKVPARVREGGSDSLCGLSVQLARTDAGHTPNLVGAVRIQLYMRIMRCITVVGLLTTEAGG</sequence>
<dbReference type="AlphaFoldDB" id="A0AAN7KJ27"/>
<dbReference type="EMBL" id="JAXQNO010000023">
    <property type="protein sequence ID" value="KAK4764931.1"/>
    <property type="molecule type" value="Genomic_DNA"/>
</dbReference>
<reference evidence="1 2" key="1">
    <citation type="journal article" date="2023" name="Hortic Res">
        <title>Pangenome of water caltrop reveals structural variations and asymmetric subgenome divergence after allopolyploidization.</title>
        <authorList>
            <person name="Zhang X."/>
            <person name="Chen Y."/>
            <person name="Wang L."/>
            <person name="Yuan Y."/>
            <person name="Fang M."/>
            <person name="Shi L."/>
            <person name="Lu R."/>
            <person name="Comes H.P."/>
            <person name="Ma Y."/>
            <person name="Chen Y."/>
            <person name="Huang G."/>
            <person name="Zhou Y."/>
            <person name="Zheng Z."/>
            <person name="Qiu Y."/>
        </authorList>
    </citation>
    <scope>NUCLEOTIDE SEQUENCE [LARGE SCALE GENOMIC DNA]</scope>
    <source>
        <strain evidence="1">F231</strain>
    </source>
</reference>
<name>A0AAN7KJ27_TRANT</name>
<keyword evidence="2" id="KW-1185">Reference proteome</keyword>
<accession>A0AAN7KJ27</accession>
<gene>
    <name evidence="1" type="ORF">SAY86_026021</name>
</gene>
<proteinExistence type="predicted"/>
<comment type="caution">
    <text evidence="1">The sequence shown here is derived from an EMBL/GenBank/DDBJ whole genome shotgun (WGS) entry which is preliminary data.</text>
</comment>
<organism evidence="1 2">
    <name type="scientific">Trapa natans</name>
    <name type="common">Water chestnut</name>
    <dbReference type="NCBI Taxonomy" id="22666"/>
    <lineage>
        <taxon>Eukaryota</taxon>
        <taxon>Viridiplantae</taxon>
        <taxon>Streptophyta</taxon>
        <taxon>Embryophyta</taxon>
        <taxon>Tracheophyta</taxon>
        <taxon>Spermatophyta</taxon>
        <taxon>Magnoliopsida</taxon>
        <taxon>eudicotyledons</taxon>
        <taxon>Gunneridae</taxon>
        <taxon>Pentapetalae</taxon>
        <taxon>rosids</taxon>
        <taxon>malvids</taxon>
        <taxon>Myrtales</taxon>
        <taxon>Lythraceae</taxon>
        <taxon>Trapa</taxon>
    </lineage>
</organism>
<evidence type="ECO:0000313" key="1">
    <source>
        <dbReference type="EMBL" id="KAK4764931.1"/>
    </source>
</evidence>
<evidence type="ECO:0000313" key="2">
    <source>
        <dbReference type="Proteomes" id="UP001346149"/>
    </source>
</evidence>
<dbReference type="Proteomes" id="UP001346149">
    <property type="component" value="Unassembled WGS sequence"/>
</dbReference>
<protein>
    <submittedName>
        <fullName evidence="1">Uncharacterized protein</fullName>
    </submittedName>
</protein>